<dbReference type="EMBL" id="LJUJ01000026">
    <property type="protein sequence ID" value="KPK62785.1"/>
    <property type="molecule type" value="Genomic_DNA"/>
</dbReference>
<keyword evidence="11" id="KW-0812">Transmembrane</keyword>
<dbReference type="GO" id="GO:0004609">
    <property type="term" value="F:phosphatidylserine decarboxylase activity"/>
    <property type="evidence" value="ECO:0007669"/>
    <property type="project" value="InterPro"/>
</dbReference>
<evidence type="ECO:0000256" key="3">
    <source>
        <dbReference type="ARBA" id="ARBA00022793"/>
    </source>
</evidence>
<protein>
    <recommendedName>
        <fullName evidence="14">Phosphatidylserine decarboxylase</fullName>
    </recommendedName>
</protein>
<dbReference type="AlphaFoldDB" id="A0A0S8FR58"/>
<dbReference type="PANTHER" id="PTHR35809">
    <property type="entry name" value="ARCHAETIDYLSERINE DECARBOXYLASE PROENZYME-RELATED"/>
    <property type="match status" value="1"/>
</dbReference>
<name>A0A0S8FR58_UNCW3</name>
<evidence type="ECO:0000256" key="11">
    <source>
        <dbReference type="SAM" id="Phobius"/>
    </source>
</evidence>
<proteinExistence type="predicted"/>
<evidence type="ECO:0000256" key="7">
    <source>
        <dbReference type="ARBA" id="ARBA00023209"/>
    </source>
</evidence>
<keyword evidence="10" id="KW-0670">Pyruvate</keyword>
<dbReference type="Pfam" id="PF02666">
    <property type="entry name" value="PS_Dcarbxylase"/>
    <property type="match status" value="1"/>
</dbReference>
<reference evidence="12 13" key="1">
    <citation type="journal article" date="2015" name="Microbiome">
        <title>Genomic resolution of linkages in carbon, nitrogen, and sulfur cycling among widespread estuary sediment bacteria.</title>
        <authorList>
            <person name="Baker B.J."/>
            <person name="Lazar C.S."/>
            <person name="Teske A.P."/>
            <person name="Dick G.J."/>
        </authorList>
    </citation>
    <scope>NUCLEOTIDE SEQUENCE [LARGE SCALE GENOMIC DNA]</scope>
    <source>
        <strain evidence="12">SM23_42</strain>
    </source>
</reference>
<evidence type="ECO:0000256" key="2">
    <source>
        <dbReference type="ARBA" id="ARBA00022516"/>
    </source>
</evidence>
<feature type="transmembrane region" description="Helical" evidence="11">
    <location>
        <begin position="6"/>
        <end position="38"/>
    </location>
</feature>
<evidence type="ECO:0008006" key="14">
    <source>
        <dbReference type="Google" id="ProtNLM"/>
    </source>
</evidence>
<comment type="caution">
    <text evidence="12">The sequence shown here is derived from an EMBL/GenBank/DDBJ whole genome shotgun (WGS) entry which is preliminary data.</text>
</comment>
<evidence type="ECO:0000256" key="9">
    <source>
        <dbReference type="ARBA" id="ARBA00023264"/>
    </source>
</evidence>
<dbReference type="GO" id="GO:0008654">
    <property type="term" value="P:phospholipid biosynthetic process"/>
    <property type="evidence" value="ECO:0007669"/>
    <property type="project" value="UniProtKB-KW"/>
</dbReference>
<evidence type="ECO:0000256" key="8">
    <source>
        <dbReference type="ARBA" id="ARBA00023239"/>
    </source>
</evidence>
<evidence type="ECO:0000313" key="13">
    <source>
        <dbReference type="Proteomes" id="UP000051373"/>
    </source>
</evidence>
<gene>
    <name evidence="12" type="ORF">AMJ83_09785</name>
</gene>
<dbReference type="PATRIC" id="fig|1703779.3.peg.1406"/>
<dbReference type="STRING" id="1703779.AMJ83_09785"/>
<keyword evidence="4" id="KW-0443">Lipid metabolism</keyword>
<keyword evidence="1" id="KW-1003">Cell membrane</keyword>
<dbReference type="PANTHER" id="PTHR35809:SF1">
    <property type="entry name" value="ARCHAETIDYLSERINE DECARBOXYLASE PROENZYME-RELATED"/>
    <property type="match status" value="1"/>
</dbReference>
<keyword evidence="3" id="KW-0210">Decarboxylase</keyword>
<keyword evidence="7" id="KW-0594">Phospholipid biosynthesis</keyword>
<dbReference type="InterPro" id="IPR033175">
    <property type="entry name" value="PSD-A"/>
</dbReference>
<evidence type="ECO:0000313" key="12">
    <source>
        <dbReference type="EMBL" id="KPK62785.1"/>
    </source>
</evidence>
<keyword evidence="11" id="KW-1133">Transmembrane helix</keyword>
<keyword evidence="9" id="KW-1208">Phospholipid metabolism</keyword>
<organism evidence="12 13">
    <name type="scientific">candidate division WOR_3 bacterium SM23_42</name>
    <dbReference type="NCBI Taxonomy" id="1703779"/>
    <lineage>
        <taxon>Bacteria</taxon>
        <taxon>Bacteria division WOR-3</taxon>
    </lineage>
</organism>
<evidence type="ECO:0000256" key="10">
    <source>
        <dbReference type="ARBA" id="ARBA00023317"/>
    </source>
</evidence>
<keyword evidence="2" id="KW-0444">Lipid biosynthesis</keyword>
<sequence length="215" mass="23513">MTAATIVIWCAAAAVNSKILLCGAVLLTIITGGVSFLFRNPRRAARDLTDLDIISPADGKIVSIIPVTESGFLKKEALRISIFLSLLDVHANWIPVSGVIKYKKKSAGKFLPAFLDNASIRNKCVSIGIECNDGFRMTLVQITGFVARRIKCHPELGQRVDRGTRYGMIYLGSRVDIFVPRDTSLTVREGDRVYGGITVIGQKHDSHAKNKTSHS</sequence>
<evidence type="ECO:0000256" key="5">
    <source>
        <dbReference type="ARBA" id="ARBA00023136"/>
    </source>
</evidence>
<accession>A0A0S8FR58</accession>
<evidence type="ECO:0000256" key="4">
    <source>
        <dbReference type="ARBA" id="ARBA00023098"/>
    </source>
</evidence>
<keyword evidence="8" id="KW-0456">Lyase</keyword>
<dbReference type="Proteomes" id="UP000051373">
    <property type="component" value="Unassembled WGS sequence"/>
</dbReference>
<keyword evidence="5 11" id="KW-0472">Membrane</keyword>
<dbReference type="InterPro" id="IPR003817">
    <property type="entry name" value="PS_Dcarbxylase"/>
</dbReference>
<keyword evidence="6" id="KW-0865">Zymogen</keyword>
<evidence type="ECO:0000256" key="1">
    <source>
        <dbReference type="ARBA" id="ARBA00022475"/>
    </source>
</evidence>
<evidence type="ECO:0000256" key="6">
    <source>
        <dbReference type="ARBA" id="ARBA00023145"/>
    </source>
</evidence>